<organism evidence="1 2">
    <name type="scientific">Robiginitalea aurantiaca</name>
    <dbReference type="NCBI Taxonomy" id="3056915"/>
    <lineage>
        <taxon>Bacteria</taxon>
        <taxon>Pseudomonadati</taxon>
        <taxon>Bacteroidota</taxon>
        <taxon>Flavobacteriia</taxon>
        <taxon>Flavobacteriales</taxon>
        <taxon>Flavobacteriaceae</taxon>
        <taxon>Robiginitalea</taxon>
    </lineage>
</organism>
<evidence type="ECO:0000313" key="1">
    <source>
        <dbReference type="EMBL" id="MDM9630290.1"/>
    </source>
</evidence>
<dbReference type="EMBL" id="JAUDUY010000001">
    <property type="protein sequence ID" value="MDM9630290.1"/>
    <property type="molecule type" value="Genomic_DNA"/>
</dbReference>
<dbReference type="InterPro" id="IPR007486">
    <property type="entry name" value="YebE"/>
</dbReference>
<name>A0ABT7WBK1_9FLAO</name>
<dbReference type="InterPro" id="IPR029024">
    <property type="entry name" value="TerB-like"/>
</dbReference>
<keyword evidence="2" id="KW-1185">Reference proteome</keyword>
<sequence length="108" mass="12186">MEFNAIEKLAILKAVDEVIRMDDILHIGELDYLSKLAEVLEFDTEQILQAREVEAIQAISVIRVMSEQKKAFLMRSMTEAANADGKVDEAEIQFIYRVFAAAGISVEH</sequence>
<proteinExistence type="predicted"/>
<evidence type="ECO:0000313" key="2">
    <source>
        <dbReference type="Proteomes" id="UP001174839"/>
    </source>
</evidence>
<comment type="caution">
    <text evidence="1">The sequence shown here is derived from an EMBL/GenBank/DDBJ whole genome shotgun (WGS) entry which is preliminary data.</text>
</comment>
<dbReference type="Pfam" id="PF04391">
    <property type="entry name" value="DUF533"/>
    <property type="match status" value="1"/>
</dbReference>
<dbReference type="SUPFAM" id="SSF158682">
    <property type="entry name" value="TerB-like"/>
    <property type="match status" value="1"/>
</dbReference>
<dbReference type="Proteomes" id="UP001174839">
    <property type="component" value="Unassembled WGS sequence"/>
</dbReference>
<gene>
    <name evidence="1" type="ORF">QU605_02330</name>
</gene>
<protein>
    <submittedName>
        <fullName evidence="1">DUF533 domain-containing protein</fullName>
    </submittedName>
</protein>
<dbReference type="Gene3D" id="1.10.3680.10">
    <property type="entry name" value="TerB-like"/>
    <property type="match status" value="1"/>
</dbReference>
<dbReference type="RefSeq" id="WP_289723649.1">
    <property type="nucleotide sequence ID" value="NZ_JAUDUY010000001.1"/>
</dbReference>
<reference evidence="1" key="1">
    <citation type="submission" date="2023-06" db="EMBL/GenBank/DDBJ databases">
        <title>Robiginitalea aurantiacus sp. nov. and Algoriphagus sediminis sp. nov., isolated from coastal sediment.</title>
        <authorList>
            <person name="Zhou Z.Y."/>
            <person name="An J."/>
            <person name="Jia Y.W."/>
            <person name="Du Z.J."/>
        </authorList>
    </citation>
    <scope>NUCLEOTIDE SEQUENCE</scope>
    <source>
        <strain evidence="1">M39</strain>
    </source>
</reference>
<accession>A0ABT7WBK1</accession>